<comment type="subcellular location">
    <subcellularLocation>
        <location evidence="1">Cell membrane</location>
        <topology evidence="1">Multi-pass membrane protein</topology>
    </subcellularLocation>
</comment>
<dbReference type="Pfam" id="PF12911">
    <property type="entry name" value="OppC_N"/>
    <property type="match status" value="1"/>
</dbReference>
<keyword evidence="3" id="KW-0472">Membrane</keyword>
<feature type="domain" description="Oligopeptide transport permease C-like N-terminal" evidence="4">
    <location>
        <begin position="2"/>
        <end position="39"/>
    </location>
</feature>
<sequence>MGIFGLIIVVILVLGAVFAPYLTDYAPNALDIKARLAKPSGQHWLGADHLGRDTFTRVLYGGRVALKVAAWSISLALFGGVLLGMLAGYGPRWLDNLLILIFDAV</sequence>
<dbReference type="EMBL" id="UINC01226340">
    <property type="protein sequence ID" value="SVE56787.1"/>
    <property type="molecule type" value="Genomic_DNA"/>
</dbReference>
<name>A0A383EIV0_9ZZZZ</name>
<keyword evidence="3" id="KW-0812">Transmembrane</keyword>
<evidence type="ECO:0000256" key="1">
    <source>
        <dbReference type="ARBA" id="ARBA00004651"/>
    </source>
</evidence>
<dbReference type="PANTHER" id="PTHR43386">
    <property type="entry name" value="OLIGOPEPTIDE TRANSPORT SYSTEM PERMEASE PROTEIN APPC"/>
    <property type="match status" value="1"/>
</dbReference>
<evidence type="ECO:0000256" key="2">
    <source>
        <dbReference type="ARBA" id="ARBA00022448"/>
    </source>
</evidence>
<dbReference type="PANTHER" id="PTHR43386:SF1">
    <property type="entry name" value="D,D-DIPEPTIDE TRANSPORT SYSTEM PERMEASE PROTEIN DDPC-RELATED"/>
    <property type="match status" value="1"/>
</dbReference>
<accession>A0A383EIV0</accession>
<dbReference type="GO" id="GO:0005886">
    <property type="term" value="C:plasma membrane"/>
    <property type="evidence" value="ECO:0007669"/>
    <property type="project" value="UniProtKB-SubCell"/>
</dbReference>
<reference evidence="5" key="1">
    <citation type="submission" date="2018-05" db="EMBL/GenBank/DDBJ databases">
        <authorList>
            <person name="Lanie J.A."/>
            <person name="Ng W.-L."/>
            <person name="Kazmierczak K.M."/>
            <person name="Andrzejewski T.M."/>
            <person name="Davidsen T.M."/>
            <person name="Wayne K.J."/>
            <person name="Tettelin H."/>
            <person name="Glass J.I."/>
            <person name="Rusch D."/>
            <person name="Podicherti R."/>
            <person name="Tsui H.-C.T."/>
            <person name="Winkler M.E."/>
        </authorList>
    </citation>
    <scope>NUCLEOTIDE SEQUENCE</scope>
</reference>
<proteinExistence type="predicted"/>
<protein>
    <recommendedName>
        <fullName evidence="4">Oligopeptide transport permease C-like N-terminal domain-containing protein</fullName>
    </recommendedName>
</protein>
<keyword evidence="2" id="KW-0813">Transport</keyword>
<dbReference type="InterPro" id="IPR050366">
    <property type="entry name" value="BP-dependent_transpt_permease"/>
</dbReference>
<dbReference type="AlphaFoldDB" id="A0A383EIV0"/>
<feature type="non-terminal residue" evidence="5">
    <location>
        <position position="105"/>
    </location>
</feature>
<keyword evidence="3" id="KW-1133">Transmembrane helix</keyword>
<organism evidence="5">
    <name type="scientific">marine metagenome</name>
    <dbReference type="NCBI Taxonomy" id="408172"/>
    <lineage>
        <taxon>unclassified sequences</taxon>
        <taxon>metagenomes</taxon>
        <taxon>ecological metagenomes</taxon>
    </lineage>
</organism>
<evidence type="ECO:0000313" key="5">
    <source>
        <dbReference type="EMBL" id="SVE56787.1"/>
    </source>
</evidence>
<gene>
    <name evidence="5" type="ORF">METZ01_LOCUS509641</name>
</gene>
<evidence type="ECO:0000256" key="3">
    <source>
        <dbReference type="SAM" id="Phobius"/>
    </source>
</evidence>
<evidence type="ECO:0000259" key="4">
    <source>
        <dbReference type="Pfam" id="PF12911"/>
    </source>
</evidence>
<feature type="transmembrane region" description="Helical" evidence="3">
    <location>
        <begin position="68"/>
        <end position="89"/>
    </location>
</feature>
<dbReference type="InterPro" id="IPR025966">
    <property type="entry name" value="OppC_N"/>
</dbReference>